<keyword evidence="2 5" id="KW-0689">Ribosomal protein</keyword>
<accession>A0A1G1WFU0</accession>
<evidence type="ECO:0000256" key="2">
    <source>
        <dbReference type="ARBA" id="ARBA00022980"/>
    </source>
</evidence>
<comment type="caution">
    <text evidence="8">The sequence shown here is derived from an EMBL/GenBank/DDBJ whole genome shotgun (WGS) entry which is preliminary data.</text>
</comment>
<dbReference type="PRINTS" id="PR00976">
    <property type="entry name" value="RIBOSOMALS21"/>
</dbReference>
<evidence type="ECO:0000256" key="5">
    <source>
        <dbReference type="HAMAP-Rule" id="MF_00358"/>
    </source>
</evidence>
<keyword evidence="3 5" id="KW-0687">Ribonucleoprotein</keyword>
<gene>
    <name evidence="5" type="primary">rpsU</name>
    <name evidence="8" type="ORF">A2Z42_04865</name>
</gene>
<dbReference type="GO" id="GO:1990904">
    <property type="term" value="C:ribonucleoprotein complex"/>
    <property type="evidence" value="ECO:0007669"/>
    <property type="project" value="UniProtKB-KW"/>
</dbReference>
<organism evidence="8 9">
    <name type="scientific">Candidatus Woykebacteria bacterium RBG_19FT_COMBO_43_10</name>
    <dbReference type="NCBI Taxonomy" id="1802598"/>
    <lineage>
        <taxon>Bacteria</taxon>
        <taxon>Candidatus Woykeibacteriota</taxon>
    </lineage>
</organism>
<dbReference type="GO" id="GO:0005840">
    <property type="term" value="C:ribosome"/>
    <property type="evidence" value="ECO:0007669"/>
    <property type="project" value="UniProtKB-KW"/>
</dbReference>
<evidence type="ECO:0000313" key="8">
    <source>
        <dbReference type="EMBL" id="OGY26578.1"/>
    </source>
</evidence>
<evidence type="ECO:0000313" key="9">
    <source>
        <dbReference type="Proteomes" id="UP000176645"/>
    </source>
</evidence>
<dbReference type="PANTHER" id="PTHR21109">
    <property type="entry name" value="MITOCHONDRIAL 28S RIBOSOMAL PROTEIN S21"/>
    <property type="match status" value="1"/>
</dbReference>
<name>A0A1G1WFU0_9BACT</name>
<evidence type="ECO:0000256" key="4">
    <source>
        <dbReference type="ARBA" id="ARBA00035135"/>
    </source>
</evidence>
<dbReference type="GO" id="GO:0006412">
    <property type="term" value="P:translation"/>
    <property type="evidence" value="ECO:0007669"/>
    <property type="project" value="UniProtKB-UniRule"/>
</dbReference>
<dbReference type="InterPro" id="IPR038380">
    <property type="entry name" value="Ribosomal_bS21_sf"/>
</dbReference>
<evidence type="ECO:0000256" key="1">
    <source>
        <dbReference type="ARBA" id="ARBA00006640"/>
    </source>
</evidence>
<sequence length="61" mass="7306">MAIVRANEGESVESLIRKFNKKVQQEGILTELRRREFYEKPAETRKKAKQATERKIRMKQE</sequence>
<reference evidence="8 9" key="1">
    <citation type="journal article" date="2016" name="Nat. Commun.">
        <title>Thousands of microbial genomes shed light on interconnected biogeochemical processes in an aquifer system.</title>
        <authorList>
            <person name="Anantharaman K."/>
            <person name="Brown C.T."/>
            <person name="Hug L.A."/>
            <person name="Sharon I."/>
            <person name="Castelle C.J."/>
            <person name="Probst A.J."/>
            <person name="Thomas B.C."/>
            <person name="Singh A."/>
            <person name="Wilkins M.J."/>
            <person name="Karaoz U."/>
            <person name="Brodie E.L."/>
            <person name="Williams K.H."/>
            <person name="Hubbard S.S."/>
            <person name="Banfield J.F."/>
        </authorList>
    </citation>
    <scope>NUCLEOTIDE SEQUENCE [LARGE SCALE GENOMIC DNA]</scope>
</reference>
<dbReference type="AlphaFoldDB" id="A0A1G1WFU0"/>
<dbReference type="InterPro" id="IPR001911">
    <property type="entry name" value="Ribosomal_bS21"/>
</dbReference>
<evidence type="ECO:0000256" key="7">
    <source>
        <dbReference type="SAM" id="MobiDB-lite"/>
    </source>
</evidence>
<dbReference type="Proteomes" id="UP000176645">
    <property type="component" value="Unassembled WGS sequence"/>
</dbReference>
<dbReference type="EMBL" id="MHCU01000066">
    <property type="protein sequence ID" value="OGY26578.1"/>
    <property type="molecule type" value="Genomic_DNA"/>
</dbReference>
<comment type="similarity">
    <text evidence="1 5 6">Belongs to the bacterial ribosomal protein bS21 family.</text>
</comment>
<proteinExistence type="inferred from homology"/>
<feature type="region of interest" description="Disordered" evidence="7">
    <location>
        <begin position="40"/>
        <end position="61"/>
    </location>
</feature>
<dbReference type="Gene3D" id="1.20.5.1150">
    <property type="entry name" value="Ribosomal protein S8"/>
    <property type="match status" value="1"/>
</dbReference>
<evidence type="ECO:0000256" key="3">
    <source>
        <dbReference type="ARBA" id="ARBA00023274"/>
    </source>
</evidence>
<evidence type="ECO:0000256" key="6">
    <source>
        <dbReference type="RuleBase" id="RU000667"/>
    </source>
</evidence>
<dbReference type="NCBIfam" id="TIGR00030">
    <property type="entry name" value="S21p"/>
    <property type="match status" value="1"/>
</dbReference>
<protein>
    <recommendedName>
        <fullName evidence="4 5">Small ribosomal subunit protein bS21</fullName>
    </recommendedName>
</protein>
<dbReference type="HAMAP" id="MF_00358">
    <property type="entry name" value="Ribosomal_bS21"/>
    <property type="match status" value="1"/>
</dbReference>
<dbReference type="PANTHER" id="PTHR21109:SF22">
    <property type="entry name" value="SMALL RIBOSOMAL SUBUNIT PROTEIN BS21"/>
    <property type="match status" value="1"/>
</dbReference>
<dbReference type="Pfam" id="PF01165">
    <property type="entry name" value="Ribosomal_S21"/>
    <property type="match status" value="1"/>
</dbReference>
<dbReference type="GO" id="GO:0003735">
    <property type="term" value="F:structural constituent of ribosome"/>
    <property type="evidence" value="ECO:0007669"/>
    <property type="project" value="InterPro"/>
</dbReference>